<comment type="caution">
    <text evidence="2">The sequence shown here is derived from an EMBL/GenBank/DDBJ whole genome shotgun (WGS) entry which is preliminary data.</text>
</comment>
<keyword evidence="3" id="KW-1185">Reference proteome</keyword>
<reference evidence="2" key="1">
    <citation type="submission" date="2022-06" db="EMBL/GenBank/DDBJ databases">
        <title>Uncovering the hologenomic basis of an extraordinary plant invasion.</title>
        <authorList>
            <person name="Bieker V.C."/>
            <person name="Martin M.D."/>
            <person name="Gilbert T."/>
            <person name="Hodgins K."/>
            <person name="Battlay P."/>
            <person name="Petersen B."/>
            <person name="Wilson J."/>
        </authorList>
    </citation>
    <scope>NUCLEOTIDE SEQUENCE</scope>
    <source>
        <strain evidence="2">AA19_3_7</strain>
        <tissue evidence="2">Leaf</tissue>
    </source>
</reference>
<keyword evidence="1" id="KW-0472">Membrane</keyword>
<proteinExistence type="predicted"/>
<dbReference type="EMBL" id="JAMZMK010006576">
    <property type="protein sequence ID" value="KAI7748231.1"/>
    <property type="molecule type" value="Genomic_DNA"/>
</dbReference>
<feature type="transmembrane region" description="Helical" evidence="1">
    <location>
        <begin position="15"/>
        <end position="40"/>
    </location>
</feature>
<sequence>TYHELKKLKKLNERLIICHIFLFSLSQKGILGIVTMVVQIRNETLASVMKDPTHGMRQTLNNKWVFDEGLGYTKYKL</sequence>
<evidence type="ECO:0000313" key="2">
    <source>
        <dbReference type="EMBL" id="KAI7748231.1"/>
    </source>
</evidence>
<name>A0AAD5CTZ8_AMBAR</name>
<evidence type="ECO:0000313" key="3">
    <source>
        <dbReference type="Proteomes" id="UP001206925"/>
    </source>
</evidence>
<keyword evidence="1" id="KW-1133">Transmembrane helix</keyword>
<gene>
    <name evidence="2" type="ORF">M8C21_031517</name>
</gene>
<protein>
    <submittedName>
        <fullName evidence="2">Uncharacterized protein</fullName>
    </submittedName>
</protein>
<keyword evidence="1" id="KW-0812">Transmembrane</keyword>
<evidence type="ECO:0000256" key="1">
    <source>
        <dbReference type="SAM" id="Phobius"/>
    </source>
</evidence>
<accession>A0AAD5CTZ8</accession>
<dbReference type="Proteomes" id="UP001206925">
    <property type="component" value="Unassembled WGS sequence"/>
</dbReference>
<dbReference type="AlphaFoldDB" id="A0AAD5CTZ8"/>
<feature type="non-terminal residue" evidence="2">
    <location>
        <position position="1"/>
    </location>
</feature>
<organism evidence="2 3">
    <name type="scientific">Ambrosia artemisiifolia</name>
    <name type="common">Common ragweed</name>
    <dbReference type="NCBI Taxonomy" id="4212"/>
    <lineage>
        <taxon>Eukaryota</taxon>
        <taxon>Viridiplantae</taxon>
        <taxon>Streptophyta</taxon>
        <taxon>Embryophyta</taxon>
        <taxon>Tracheophyta</taxon>
        <taxon>Spermatophyta</taxon>
        <taxon>Magnoliopsida</taxon>
        <taxon>eudicotyledons</taxon>
        <taxon>Gunneridae</taxon>
        <taxon>Pentapetalae</taxon>
        <taxon>asterids</taxon>
        <taxon>campanulids</taxon>
        <taxon>Asterales</taxon>
        <taxon>Asteraceae</taxon>
        <taxon>Asteroideae</taxon>
        <taxon>Heliantheae alliance</taxon>
        <taxon>Heliantheae</taxon>
        <taxon>Ambrosia</taxon>
    </lineage>
</organism>